<reference evidence="4 5" key="1">
    <citation type="journal article" date="2015" name="Nature">
        <title>rRNA introns, odd ribosomes, and small enigmatic genomes across a large radiation of phyla.</title>
        <authorList>
            <person name="Brown C.T."/>
            <person name="Hug L.A."/>
            <person name="Thomas B.C."/>
            <person name="Sharon I."/>
            <person name="Castelle C.J."/>
            <person name="Singh A."/>
            <person name="Wilkins M.J."/>
            <person name="Williams K.H."/>
            <person name="Banfield J.F."/>
        </authorList>
    </citation>
    <scope>NUCLEOTIDE SEQUENCE [LARGE SCALE GENOMIC DNA]</scope>
</reference>
<dbReference type="Gene3D" id="1.10.132.20">
    <property type="entry name" value="Ribosome-recycling factor"/>
    <property type="match status" value="1"/>
</dbReference>
<protein>
    <submittedName>
        <fullName evidence="4">Ribosome-recycling factor</fullName>
    </submittedName>
</protein>
<proteinExistence type="inferred from homology"/>
<dbReference type="Gene3D" id="3.30.1360.40">
    <property type="match status" value="1"/>
</dbReference>
<dbReference type="InterPro" id="IPR036191">
    <property type="entry name" value="RRF_sf"/>
</dbReference>
<evidence type="ECO:0000313" key="4">
    <source>
        <dbReference type="EMBL" id="KKS56172.1"/>
    </source>
</evidence>
<accession>A0A0G1A5A4</accession>
<evidence type="ECO:0000256" key="2">
    <source>
        <dbReference type="ARBA" id="ARBA00022917"/>
    </source>
</evidence>
<evidence type="ECO:0000259" key="3">
    <source>
        <dbReference type="Pfam" id="PF01765"/>
    </source>
</evidence>
<dbReference type="FunFam" id="3.30.1360.40:FF:000001">
    <property type="entry name" value="Ribosome-recycling factor"/>
    <property type="match status" value="1"/>
</dbReference>
<dbReference type="InterPro" id="IPR023584">
    <property type="entry name" value="Ribosome_recyc_fac_dom"/>
</dbReference>
<keyword evidence="2" id="KW-0648">Protein biosynthesis</keyword>
<dbReference type="PATRIC" id="fig|1619039.3.peg.1110"/>
<dbReference type="InterPro" id="IPR002661">
    <property type="entry name" value="Ribosome_recyc_fac"/>
</dbReference>
<dbReference type="AlphaFoldDB" id="A0A0G1A5A4"/>
<dbReference type="SUPFAM" id="SSF55194">
    <property type="entry name" value="Ribosome recycling factor, RRF"/>
    <property type="match status" value="1"/>
</dbReference>
<comment type="similarity">
    <text evidence="1">Belongs to the RRF family.</text>
</comment>
<dbReference type="Proteomes" id="UP000034837">
    <property type="component" value="Unassembled WGS sequence"/>
</dbReference>
<evidence type="ECO:0000313" key="5">
    <source>
        <dbReference type="Proteomes" id="UP000034837"/>
    </source>
</evidence>
<organism evidence="4 5">
    <name type="scientific">Candidatus Magasanikbacteria bacterium GW2011_GWA2_42_32</name>
    <dbReference type="NCBI Taxonomy" id="1619039"/>
    <lineage>
        <taxon>Bacteria</taxon>
        <taxon>Candidatus Magasanikiibacteriota</taxon>
    </lineage>
</organism>
<dbReference type="NCBIfam" id="TIGR00496">
    <property type="entry name" value="frr"/>
    <property type="match status" value="1"/>
</dbReference>
<gene>
    <name evidence="4" type="ORF">UV20_C0016G0006</name>
</gene>
<sequence>MDETQVKDRMEQVLELFRADIGSIRTGRATPSLVEDIIIDAYGGTSKLRVVELASITVPDPQTVLITPWDKSVVGEIRKGIERANIGINPVITSDAIRISLSPMTSEDREKYVKLLHQKLEGSRVMVRQARQDGMHDIRKAADSNDITEDQQVLQEKKLQETTDKYIERIEELGKAKEKELRTL</sequence>
<comment type="caution">
    <text evidence="4">The sequence shown here is derived from an EMBL/GenBank/DDBJ whole genome shotgun (WGS) entry which is preliminary data.</text>
</comment>
<dbReference type="PANTHER" id="PTHR20982">
    <property type="entry name" value="RIBOSOME RECYCLING FACTOR"/>
    <property type="match status" value="1"/>
</dbReference>
<name>A0A0G1A5A4_9BACT</name>
<dbReference type="Pfam" id="PF01765">
    <property type="entry name" value="RRF"/>
    <property type="match status" value="1"/>
</dbReference>
<dbReference type="GO" id="GO:0043023">
    <property type="term" value="F:ribosomal large subunit binding"/>
    <property type="evidence" value="ECO:0007669"/>
    <property type="project" value="TreeGrafter"/>
</dbReference>
<dbReference type="EMBL" id="LCDO01000016">
    <property type="protein sequence ID" value="KKS56172.1"/>
    <property type="molecule type" value="Genomic_DNA"/>
</dbReference>
<dbReference type="GO" id="GO:0006412">
    <property type="term" value="P:translation"/>
    <property type="evidence" value="ECO:0007669"/>
    <property type="project" value="UniProtKB-KW"/>
</dbReference>
<evidence type="ECO:0000256" key="1">
    <source>
        <dbReference type="ARBA" id="ARBA00005912"/>
    </source>
</evidence>
<dbReference type="PANTHER" id="PTHR20982:SF3">
    <property type="entry name" value="MITOCHONDRIAL RIBOSOME RECYCLING FACTOR PSEUDO 1"/>
    <property type="match status" value="1"/>
</dbReference>
<feature type="domain" description="Ribosome recycling factor" evidence="3">
    <location>
        <begin position="18"/>
        <end position="181"/>
    </location>
</feature>